<evidence type="ECO:0000256" key="6">
    <source>
        <dbReference type="ARBA" id="ARBA00022989"/>
    </source>
</evidence>
<feature type="transmembrane region" description="Helical" evidence="8">
    <location>
        <begin position="6"/>
        <end position="22"/>
    </location>
</feature>
<keyword evidence="5 8" id="KW-0812">Transmembrane</keyword>
<dbReference type="Proteomes" id="UP000199698">
    <property type="component" value="Unassembled WGS sequence"/>
</dbReference>
<dbReference type="STRING" id="1798183.GA0061080_101816"/>
<gene>
    <name evidence="9" type="ORF">GA0061080_101816</name>
</gene>
<feature type="transmembrane region" description="Helical" evidence="8">
    <location>
        <begin position="219"/>
        <end position="237"/>
    </location>
</feature>
<dbReference type="Pfam" id="PF07095">
    <property type="entry name" value="IgaA"/>
    <property type="match status" value="1"/>
</dbReference>
<accession>A0A1C4B9S9</accession>
<evidence type="ECO:0000256" key="2">
    <source>
        <dbReference type="ARBA" id="ARBA00009494"/>
    </source>
</evidence>
<proteinExistence type="inferred from homology"/>
<evidence type="ECO:0000256" key="8">
    <source>
        <dbReference type="SAM" id="Phobius"/>
    </source>
</evidence>
<dbReference type="AlphaFoldDB" id="A0A1C4B9S9"/>
<reference evidence="10" key="1">
    <citation type="submission" date="2016-08" db="EMBL/GenBank/DDBJ databases">
        <authorList>
            <person name="Varghese N."/>
            <person name="Submissions Spin"/>
        </authorList>
    </citation>
    <scope>NUCLEOTIDE SEQUENCE [LARGE SCALE GENOMIC DNA]</scope>
    <source>
        <strain evidence="10">R-53144</strain>
    </source>
</reference>
<name>A0A1C4B9S9_9GAMM</name>
<evidence type="ECO:0000256" key="5">
    <source>
        <dbReference type="ARBA" id="ARBA00022692"/>
    </source>
</evidence>
<protein>
    <submittedName>
        <fullName evidence="9">Intracellular growth attenuator protein IgaA</fullName>
    </submittedName>
</protein>
<evidence type="ECO:0000313" key="9">
    <source>
        <dbReference type="EMBL" id="SCC03544.1"/>
    </source>
</evidence>
<evidence type="ECO:0000313" key="10">
    <source>
        <dbReference type="Proteomes" id="UP000199698"/>
    </source>
</evidence>
<feature type="transmembrane region" description="Helical" evidence="8">
    <location>
        <begin position="351"/>
        <end position="368"/>
    </location>
</feature>
<keyword evidence="7 8" id="KW-0472">Membrane</keyword>
<evidence type="ECO:0000256" key="4">
    <source>
        <dbReference type="ARBA" id="ARBA00022519"/>
    </source>
</evidence>
<feature type="transmembrane region" description="Helical" evidence="8">
    <location>
        <begin position="243"/>
        <end position="260"/>
    </location>
</feature>
<dbReference type="EMBL" id="FMBA01000018">
    <property type="protein sequence ID" value="SCC03544.1"/>
    <property type="molecule type" value="Genomic_DNA"/>
</dbReference>
<dbReference type="InterPro" id="IPR010771">
    <property type="entry name" value="IgaA"/>
</dbReference>
<feature type="transmembrane region" description="Helical" evidence="8">
    <location>
        <begin position="681"/>
        <end position="704"/>
    </location>
</feature>
<comment type="similarity">
    <text evidence="2">Belongs to the IgaA family.</text>
</comment>
<keyword evidence="3" id="KW-1003">Cell membrane</keyword>
<evidence type="ECO:0000256" key="1">
    <source>
        <dbReference type="ARBA" id="ARBA00004429"/>
    </source>
</evidence>
<sequence length="725" mass="85170">MEFYWLFKVFLIGLALFSWISYRSERHQNKQNLNDIINERISIRKLTEDEFQLLQPYLDNKWLVFPYKYQSSLIDLEVSKLAGNCVRHSLYTNTEETSFYYEIGGIELFFPYNMYRYITAFNVVEVVFTKKYAFVVKINDYDIKTVADSQDGVIYSELDEPWLYEQSLDLETLEDDELSSGKAAKIKSETDNKINYVQLLEREETSLESKNRNKKTNGILSAFFLVSMTVSFLMYWYLNNSAILFLVIFSFIFFILFYWYQPKSKYDLYKVNCIKGLINNKKTNKKEVTIGKNYILKVPHYWLPFLPEKSFIPANMDVTVDDRKLIRYENTLSINQEIEQFGPPKFVKRNLILFITGIILSAVVYFQTNIVGNALLAYRIFNQNVIFWKLEDESVLKNSPIQKGDLVNIQMRNASCDVNEKSNEKGCHTLFINDQPIENNHVVSMADQMKSLFDNNFIDTHIDRDVMRVQQYQDRLNEMYKQYDRQASIYSMNIKSLYTKLKNIGKIVTTLDKACNVFELDCHNVRKELSIFYNSSNWQEIVKNAEKNPNYNEVVDNKFVSRLDSLISTLKKDILVKIKDKVSNYQHQKSSLRIDLFNYSYKDISTLDRVNNGNLQQDSLLELKLNHYYDVLLAKAGTINIIGLVKDIYYQDNNTISGLKVDANYCYSMNLNDLFSLTSPVLISLVIFSVTSLISFFNGIIMCYKLIANRRRQTEIIKFYKNRII</sequence>
<organism evidence="9 10">
    <name type="scientific">Gilliamella intestini</name>
    <dbReference type="NCBI Taxonomy" id="1798183"/>
    <lineage>
        <taxon>Bacteria</taxon>
        <taxon>Pseudomonadati</taxon>
        <taxon>Pseudomonadota</taxon>
        <taxon>Gammaproteobacteria</taxon>
        <taxon>Orbales</taxon>
        <taxon>Orbaceae</taxon>
        <taxon>Gilliamella</taxon>
    </lineage>
</organism>
<keyword evidence="10" id="KW-1185">Reference proteome</keyword>
<keyword evidence="6 8" id="KW-1133">Transmembrane helix</keyword>
<dbReference type="OrthoDB" id="7058114at2"/>
<evidence type="ECO:0000256" key="3">
    <source>
        <dbReference type="ARBA" id="ARBA00022475"/>
    </source>
</evidence>
<dbReference type="RefSeq" id="WP_091122749.1">
    <property type="nucleotide sequence ID" value="NZ_FMBA01000018.1"/>
</dbReference>
<comment type="subcellular location">
    <subcellularLocation>
        <location evidence="1">Cell inner membrane</location>
        <topology evidence="1">Multi-pass membrane protein</topology>
    </subcellularLocation>
</comment>
<evidence type="ECO:0000256" key="7">
    <source>
        <dbReference type="ARBA" id="ARBA00023136"/>
    </source>
</evidence>
<dbReference type="GO" id="GO:0005886">
    <property type="term" value="C:plasma membrane"/>
    <property type="evidence" value="ECO:0007669"/>
    <property type="project" value="UniProtKB-SubCell"/>
</dbReference>
<keyword evidence="4" id="KW-0997">Cell inner membrane</keyword>